<evidence type="ECO:0000313" key="1">
    <source>
        <dbReference type="EMBL" id="VFB18251.1"/>
    </source>
</evidence>
<protein>
    <submittedName>
        <fullName evidence="1">Uncharacterized protein</fullName>
    </submittedName>
</protein>
<reference evidence="1 2" key="1">
    <citation type="submission" date="2019-02" db="EMBL/GenBank/DDBJ databases">
        <authorList>
            <consortium name="Pathogen Informatics"/>
        </authorList>
    </citation>
    <scope>NUCLEOTIDE SEQUENCE [LARGE SCALE GENOMIC DNA]</scope>
    <source>
        <strain evidence="1 2">3012STDY7103891</strain>
    </source>
</reference>
<accession>A0A449IFM7</accession>
<dbReference type="EMBL" id="CAACYJ010000012">
    <property type="protein sequence ID" value="VFB18251.1"/>
    <property type="molecule type" value="Genomic_DNA"/>
</dbReference>
<dbReference type="AlphaFoldDB" id="A0A449IFM7"/>
<organism evidence="1 2">
    <name type="scientific">Pseudomonas fragi</name>
    <dbReference type="NCBI Taxonomy" id="296"/>
    <lineage>
        <taxon>Bacteria</taxon>
        <taxon>Pseudomonadati</taxon>
        <taxon>Pseudomonadota</taxon>
        <taxon>Gammaproteobacteria</taxon>
        <taxon>Pseudomonadales</taxon>
        <taxon>Pseudomonadaceae</taxon>
        <taxon>Pseudomonas</taxon>
    </lineage>
</organism>
<name>A0A449IFM7_PSEFR</name>
<dbReference type="RefSeq" id="WP_133143922.1">
    <property type="nucleotide sequence ID" value="NZ_CAACYJ010000012.1"/>
</dbReference>
<evidence type="ECO:0000313" key="2">
    <source>
        <dbReference type="Proteomes" id="UP000330809"/>
    </source>
</evidence>
<proteinExistence type="predicted"/>
<gene>
    <name evidence="1" type="ORF">NCTC10754_00791</name>
</gene>
<dbReference type="Proteomes" id="UP000330809">
    <property type="component" value="Unassembled WGS sequence"/>
</dbReference>
<sequence>MKLVLGFVAFTAWAGEPAPDINSFTCLKLNREIRGYIRRGVDLPLAELTLFRQTRNRLIEGFEYGLYSRDQLSTAMYELSRDVEKVVKTCRRIGSRPFVDMLPASVQKLLMATTGTSKSPAGR</sequence>